<evidence type="ECO:0000256" key="1">
    <source>
        <dbReference type="SAM" id="Phobius"/>
    </source>
</evidence>
<reference evidence="2" key="1">
    <citation type="journal article" date="2020" name="Stud. Mycol.">
        <title>101 Dothideomycetes genomes: a test case for predicting lifestyles and emergence of pathogens.</title>
        <authorList>
            <person name="Haridas S."/>
            <person name="Albert R."/>
            <person name="Binder M."/>
            <person name="Bloem J."/>
            <person name="Labutti K."/>
            <person name="Salamov A."/>
            <person name="Andreopoulos B."/>
            <person name="Baker S."/>
            <person name="Barry K."/>
            <person name="Bills G."/>
            <person name="Bluhm B."/>
            <person name="Cannon C."/>
            <person name="Castanera R."/>
            <person name="Culley D."/>
            <person name="Daum C."/>
            <person name="Ezra D."/>
            <person name="Gonzalez J."/>
            <person name="Henrissat B."/>
            <person name="Kuo A."/>
            <person name="Liang C."/>
            <person name="Lipzen A."/>
            <person name="Lutzoni F."/>
            <person name="Magnuson J."/>
            <person name="Mondo S."/>
            <person name="Nolan M."/>
            <person name="Ohm R."/>
            <person name="Pangilinan J."/>
            <person name="Park H.-J."/>
            <person name="Ramirez L."/>
            <person name="Alfaro M."/>
            <person name="Sun H."/>
            <person name="Tritt A."/>
            <person name="Yoshinaga Y."/>
            <person name="Zwiers L.-H."/>
            <person name="Turgeon B."/>
            <person name="Goodwin S."/>
            <person name="Spatafora J."/>
            <person name="Crous P."/>
            <person name="Grigoriev I."/>
        </authorList>
    </citation>
    <scope>NUCLEOTIDE SEQUENCE</scope>
    <source>
        <strain evidence="2">CBS 122681</strain>
    </source>
</reference>
<keyword evidence="1" id="KW-0472">Membrane</keyword>
<dbReference type="PANTHER" id="PTHR37048">
    <property type="entry name" value="QUESTIONABLE PROTEIN"/>
    <property type="match status" value="1"/>
</dbReference>
<dbReference type="Proteomes" id="UP000799324">
    <property type="component" value="Unassembled WGS sequence"/>
</dbReference>
<dbReference type="EMBL" id="MU004503">
    <property type="protein sequence ID" value="KAF2649178.1"/>
    <property type="molecule type" value="Genomic_DNA"/>
</dbReference>
<evidence type="ECO:0000313" key="2">
    <source>
        <dbReference type="EMBL" id="KAF2649178.1"/>
    </source>
</evidence>
<keyword evidence="1" id="KW-0812">Transmembrane</keyword>
<name>A0A6A6SS18_9PLEO</name>
<dbReference type="OrthoDB" id="3798057at2759"/>
<organism evidence="2 3">
    <name type="scientific">Lophiostoma macrostomum CBS 122681</name>
    <dbReference type="NCBI Taxonomy" id="1314788"/>
    <lineage>
        <taxon>Eukaryota</taxon>
        <taxon>Fungi</taxon>
        <taxon>Dikarya</taxon>
        <taxon>Ascomycota</taxon>
        <taxon>Pezizomycotina</taxon>
        <taxon>Dothideomycetes</taxon>
        <taxon>Pleosporomycetidae</taxon>
        <taxon>Pleosporales</taxon>
        <taxon>Lophiostomataceae</taxon>
        <taxon>Lophiostoma</taxon>
    </lineage>
</organism>
<feature type="transmembrane region" description="Helical" evidence="1">
    <location>
        <begin position="321"/>
        <end position="341"/>
    </location>
</feature>
<evidence type="ECO:0000313" key="3">
    <source>
        <dbReference type="Proteomes" id="UP000799324"/>
    </source>
</evidence>
<proteinExistence type="predicted"/>
<keyword evidence="3" id="KW-1185">Reference proteome</keyword>
<sequence length="396" mass="43525">MLSPSQFTPGTILWLPKQAHLEPSETLTAYHTVPERCFGHPVLVLTSDKHVTDNITILILTSFGGGTDINQRVRKRGHALHDYVPVHPAQSLVEGTATPTLRLRSCQEFKRHIWANVRYPVHCPKHWLQATWANVWKKIGHGRQRERKIESSSLHELAMYAVQMGFDSGVYRDMLEEYTAAAAAPQSSLTAGRYGQPGPVRIDIDIPQEGYGTSAHTPPAPYMPQISGRLNDAYANTAVAVPPLCSSDQTARVHRISAEREPLLPRVHANRRPHPQSTTYLPEFYDSAGRRTRLGTGAGASPGARPSGSSWLVIIGRSLQVVLFLCVIIGVPWLAYLAATWLVVAAKNGIVSFAGAIREKIVVIAMGVWRGILGLGPLLRALCGRLMAWIRAKVGM</sequence>
<accession>A0A6A6SS18</accession>
<gene>
    <name evidence="2" type="ORF">K491DRAFT_721900</name>
</gene>
<keyword evidence="1" id="KW-1133">Transmembrane helix</keyword>
<dbReference type="AlphaFoldDB" id="A0A6A6SS18"/>
<protein>
    <submittedName>
        <fullName evidence="2">Uncharacterized protein</fullName>
    </submittedName>
</protein>
<dbReference type="PANTHER" id="PTHR37048:SF2">
    <property type="entry name" value="QUESTIONABLE PROTEIN"/>
    <property type="match status" value="1"/>
</dbReference>